<keyword evidence="2" id="KW-1185">Reference proteome</keyword>
<sequence length="107" mass="11771">MVETSPTLGSIETHEYQKKQLALNSGEFNIKNEIFCELFPEICEEIKIKLKERGEHEVQQTIPNTTSSGHEENEGLVGSTIANLVVIVGFAAFAYTVKCVIRAVGSS</sequence>
<gene>
    <name evidence="1" type="ORF">PACLA_8A070025</name>
</gene>
<dbReference type="AlphaFoldDB" id="A0A6S7HVF4"/>
<accession>A0A6S7HVF4</accession>
<name>A0A6S7HVF4_PARCT</name>
<dbReference type="InterPro" id="IPR016135">
    <property type="entry name" value="UBQ-conjugating_enzyme/RWD"/>
</dbReference>
<protein>
    <submittedName>
        <fullName evidence="1">Ubiquitin-conjugating enzyme E2 J2-like</fullName>
    </submittedName>
</protein>
<organism evidence="1 2">
    <name type="scientific">Paramuricea clavata</name>
    <name type="common">Red gorgonian</name>
    <name type="synonym">Violescent sea-whip</name>
    <dbReference type="NCBI Taxonomy" id="317549"/>
    <lineage>
        <taxon>Eukaryota</taxon>
        <taxon>Metazoa</taxon>
        <taxon>Cnidaria</taxon>
        <taxon>Anthozoa</taxon>
        <taxon>Octocorallia</taxon>
        <taxon>Malacalcyonacea</taxon>
        <taxon>Plexauridae</taxon>
        <taxon>Paramuricea</taxon>
    </lineage>
</organism>
<reference evidence="1" key="1">
    <citation type="submission" date="2020-04" db="EMBL/GenBank/DDBJ databases">
        <authorList>
            <person name="Alioto T."/>
            <person name="Alioto T."/>
            <person name="Gomez Garrido J."/>
        </authorList>
    </citation>
    <scope>NUCLEOTIDE SEQUENCE</scope>
    <source>
        <strain evidence="1">A484AB</strain>
    </source>
</reference>
<evidence type="ECO:0000313" key="2">
    <source>
        <dbReference type="Proteomes" id="UP001152795"/>
    </source>
</evidence>
<dbReference type="Proteomes" id="UP001152795">
    <property type="component" value="Unassembled WGS sequence"/>
</dbReference>
<evidence type="ECO:0000313" key="1">
    <source>
        <dbReference type="EMBL" id="CAB3999081.1"/>
    </source>
</evidence>
<dbReference type="Gene3D" id="3.10.110.10">
    <property type="entry name" value="Ubiquitin Conjugating Enzyme"/>
    <property type="match status" value="1"/>
</dbReference>
<dbReference type="EMBL" id="CACRXK020003512">
    <property type="protein sequence ID" value="CAB3999081.1"/>
    <property type="molecule type" value="Genomic_DNA"/>
</dbReference>
<comment type="caution">
    <text evidence="1">The sequence shown here is derived from an EMBL/GenBank/DDBJ whole genome shotgun (WGS) entry which is preliminary data.</text>
</comment>
<dbReference type="OrthoDB" id="1158011at2759"/>
<proteinExistence type="predicted"/>